<dbReference type="InterPro" id="IPR050351">
    <property type="entry name" value="BphY/WalK/GraS-like"/>
</dbReference>
<dbReference type="GO" id="GO:0005524">
    <property type="term" value="F:ATP binding"/>
    <property type="evidence" value="ECO:0007669"/>
    <property type="project" value="UniProtKB-KW"/>
</dbReference>
<comment type="caution">
    <text evidence="17">The sequence shown here is derived from an EMBL/GenBank/DDBJ whole genome shotgun (WGS) entry which is preliminary data.</text>
</comment>
<gene>
    <name evidence="17" type="ORF">GCM10011387_03510</name>
</gene>
<dbReference type="GO" id="GO:0000156">
    <property type="term" value="F:phosphorelay response regulator activity"/>
    <property type="evidence" value="ECO:0007669"/>
    <property type="project" value="TreeGrafter"/>
</dbReference>
<reference evidence="17" key="2">
    <citation type="submission" date="2020-09" db="EMBL/GenBank/DDBJ databases">
        <authorList>
            <person name="Sun Q."/>
            <person name="Zhou Y."/>
        </authorList>
    </citation>
    <scope>NUCLEOTIDE SEQUENCE</scope>
    <source>
        <strain evidence="17">CGMCC 1.15343</strain>
    </source>
</reference>
<dbReference type="Pfam" id="PF08447">
    <property type="entry name" value="PAS_3"/>
    <property type="match status" value="1"/>
</dbReference>
<keyword evidence="12" id="KW-0472">Membrane</keyword>
<organism evidence="17 18">
    <name type="scientific">Pedobacter quisquiliarum</name>
    <dbReference type="NCBI Taxonomy" id="1834438"/>
    <lineage>
        <taxon>Bacteria</taxon>
        <taxon>Pseudomonadati</taxon>
        <taxon>Bacteroidota</taxon>
        <taxon>Sphingobacteriia</taxon>
        <taxon>Sphingobacteriales</taxon>
        <taxon>Sphingobacteriaceae</taxon>
        <taxon>Pedobacter</taxon>
    </lineage>
</organism>
<dbReference type="InterPro" id="IPR005467">
    <property type="entry name" value="His_kinase_dom"/>
</dbReference>
<accession>A0A916X8Z3</accession>
<evidence type="ECO:0000256" key="10">
    <source>
        <dbReference type="ARBA" id="ARBA00022989"/>
    </source>
</evidence>
<evidence type="ECO:0000256" key="3">
    <source>
        <dbReference type="ARBA" id="ARBA00012438"/>
    </source>
</evidence>
<evidence type="ECO:0000256" key="13">
    <source>
        <dbReference type="SAM" id="Coils"/>
    </source>
</evidence>
<proteinExistence type="predicted"/>
<keyword evidence="8" id="KW-0418">Kinase</keyword>
<keyword evidence="18" id="KW-1185">Reference proteome</keyword>
<dbReference type="PROSITE" id="PS50112">
    <property type="entry name" value="PAS"/>
    <property type="match status" value="1"/>
</dbReference>
<dbReference type="CDD" id="cd00075">
    <property type="entry name" value="HATPase"/>
    <property type="match status" value="1"/>
</dbReference>
<dbReference type="InterPro" id="IPR003594">
    <property type="entry name" value="HATPase_dom"/>
</dbReference>
<dbReference type="GO" id="GO:0007234">
    <property type="term" value="P:osmosensory signaling via phosphorelay pathway"/>
    <property type="evidence" value="ECO:0007669"/>
    <property type="project" value="TreeGrafter"/>
</dbReference>
<dbReference type="SMART" id="SM00091">
    <property type="entry name" value="PAS"/>
    <property type="match status" value="2"/>
</dbReference>
<dbReference type="SMART" id="SM00387">
    <property type="entry name" value="HATPase_c"/>
    <property type="match status" value="1"/>
</dbReference>
<dbReference type="InterPro" id="IPR001610">
    <property type="entry name" value="PAC"/>
</dbReference>
<feature type="domain" description="Histidine kinase" evidence="14">
    <location>
        <begin position="339"/>
        <end position="554"/>
    </location>
</feature>
<dbReference type="SMART" id="SM00086">
    <property type="entry name" value="PAC"/>
    <property type="match status" value="2"/>
</dbReference>
<evidence type="ECO:0000256" key="1">
    <source>
        <dbReference type="ARBA" id="ARBA00000085"/>
    </source>
</evidence>
<dbReference type="CDD" id="cd00082">
    <property type="entry name" value="HisKA"/>
    <property type="match status" value="1"/>
</dbReference>
<dbReference type="InterPro" id="IPR004358">
    <property type="entry name" value="Sig_transdc_His_kin-like_C"/>
</dbReference>
<dbReference type="EMBL" id="BMIL01000001">
    <property type="protein sequence ID" value="GGC53262.1"/>
    <property type="molecule type" value="Genomic_DNA"/>
</dbReference>
<evidence type="ECO:0000256" key="8">
    <source>
        <dbReference type="ARBA" id="ARBA00022777"/>
    </source>
</evidence>
<keyword evidence="4" id="KW-0597">Phosphoprotein</keyword>
<dbReference type="PANTHER" id="PTHR42878:SF7">
    <property type="entry name" value="SENSOR HISTIDINE KINASE GLRK"/>
    <property type="match status" value="1"/>
</dbReference>
<dbReference type="InterPro" id="IPR036097">
    <property type="entry name" value="HisK_dim/P_sf"/>
</dbReference>
<dbReference type="PRINTS" id="PR00344">
    <property type="entry name" value="BCTRLSENSOR"/>
</dbReference>
<dbReference type="Gene3D" id="1.10.287.130">
    <property type="match status" value="1"/>
</dbReference>
<evidence type="ECO:0000256" key="11">
    <source>
        <dbReference type="ARBA" id="ARBA00023012"/>
    </source>
</evidence>
<evidence type="ECO:0000259" key="16">
    <source>
        <dbReference type="PROSITE" id="PS50113"/>
    </source>
</evidence>
<evidence type="ECO:0000256" key="9">
    <source>
        <dbReference type="ARBA" id="ARBA00022840"/>
    </source>
</evidence>
<feature type="coiled-coil region" evidence="13">
    <location>
        <begin position="8"/>
        <end position="35"/>
    </location>
</feature>
<dbReference type="PROSITE" id="PS50113">
    <property type="entry name" value="PAC"/>
    <property type="match status" value="2"/>
</dbReference>
<dbReference type="Pfam" id="PF00512">
    <property type="entry name" value="HisKA"/>
    <property type="match status" value="1"/>
</dbReference>
<dbReference type="Gene3D" id="3.30.450.20">
    <property type="entry name" value="PAS domain"/>
    <property type="match status" value="2"/>
</dbReference>
<evidence type="ECO:0000256" key="5">
    <source>
        <dbReference type="ARBA" id="ARBA00022679"/>
    </source>
</evidence>
<dbReference type="FunFam" id="3.30.565.10:FF:000006">
    <property type="entry name" value="Sensor histidine kinase WalK"/>
    <property type="match status" value="1"/>
</dbReference>
<dbReference type="Gene3D" id="3.30.565.10">
    <property type="entry name" value="Histidine kinase-like ATPase, C-terminal domain"/>
    <property type="match status" value="1"/>
</dbReference>
<dbReference type="Pfam" id="PF02518">
    <property type="entry name" value="HATPase_c"/>
    <property type="match status" value="1"/>
</dbReference>
<evidence type="ECO:0000256" key="12">
    <source>
        <dbReference type="ARBA" id="ARBA00023136"/>
    </source>
</evidence>
<dbReference type="SMART" id="SM00388">
    <property type="entry name" value="HisKA"/>
    <property type="match status" value="1"/>
</dbReference>
<dbReference type="InterPro" id="IPR035965">
    <property type="entry name" value="PAS-like_dom_sf"/>
</dbReference>
<dbReference type="Pfam" id="PF13426">
    <property type="entry name" value="PAS_9"/>
    <property type="match status" value="1"/>
</dbReference>
<evidence type="ECO:0000313" key="17">
    <source>
        <dbReference type="EMBL" id="GGC53262.1"/>
    </source>
</evidence>
<dbReference type="Proteomes" id="UP000651668">
    <property type="component" value="Unassembled WGS sequence"/>
</dbReference>
<evidence type="ECO:0000313" key="18">
    <source>
        <dbReference type="Proteomes" id="UP000651668"/>
    </source>
</evidence>
<dbReference type="InterPro" id="IPR003661">
    <property type="entry name" value="HisK_dim/P_dom"/>
</dbReference>
<comment type="catalytic activity">
    <reaction evidence="1">
        <text>ATP + protein L-histidine = ADP + protein N-phospho-L-histidine.</text>
        <dbReference type="EC" id="2.7.13.3"/>
    </reaction>
</comment>
<dbReference type="SUPFAM" id="SSF55785">
    <property type="entry name" value="PYP-like sensor domain (PAS domain)"/>
    <property type="match status" value="2"/>
</dbReference>
<evidence type="ECO:0000259" key="14">
    <source>
        <dbReference type="PROSITE" id="PS50109"/>
    </source>
</evidence>
<dbReference type="PROSITE" id="PS50109">
    <property type="entry name" value="HIS_KIN"/>
    <property type="match status" value="1"/>
</dbReference>
<dbReference type="SUPFAM" id="SSF55874">
    <property type="entry name" value="ATPase domain of HSP90 chaperone/DNA topoisomerase II/histidine kinase"/>
    <property type="match status" value="1"/>
</dbReference>
<dbReference type="NCBIfam" id="TIGR00229">
    <property type="entry name" value="sensory_box"/>
    <property type="match status" value="2"/>
</dbReference>
<dbReference type="GO" id="GO:0016020">
    <property type="term" value="C:membrane"/>
    <property type="evidence" value="ECO:0007669"/>
    <property type="project" value="UniProtKB-SubCell"/>
</dbReference>
<keyword evidence="10" id="KW-1133">Transmembrane helix</keyword>
<keyword evidence="11" id="KW-0902">Two-component regulatory system</keyword>
<name>A0A916X8Z3_9SPHI</name>
<evidence type="ECO:0000259" key="15">
    <source>
        <dbReference type="PROSITE" id="PS50112"/>
    </source>
</evidence>
<dbReference type="GO" id="GO:0000155">
    <property type="term" value="F:phosphorelay sensor kinase activity"/>
    <property type="evidence" value="ECO:0007669"/>
    <property type="project" value="InterPro"/>
</dbReference>
<evidence type="ECO:0000256" key="7">
    <source>
        <dbReference type="ARBA" id="ARBA00022741"/>
    </source>
</evidence>
<keyword evidence="7" id="KW-0547">Nucleotide-binding</keyword>
<keyword evidence="13" id="KW-0175">Coiled coil</keyword>
<feature type="domain" description="PAC" evidence="16">
    <location>
        <begin position="127"/>
        <end position="177"/>
    </location>
</feature>
<feature type="domain" description="PAC" evidence="16">
    <location>
        <begin position="283"/>
        <end position="335"/>
    </location>
</feature>
<dbReference type="CDD" id="cd00130">
    <property type="entry name" value="PAS"/>
    <property type="match status" value="2"/>
</dbReference>
<dbReference type="GO" id="GO:0030295">
    <property type="term" value="F:protein kinase activator activity"/>
    <property type="evidence" value="ECO:0007669"/>
    <property type="project" value="TreeGrafter"/>
</dbReference>
<keyword evidence="5" id="KW-0808">Transferase</keyword>
<feature type="coiled-coil region" evidence="13">
    <location>
        <begin position="165"/>
        <end position="202"/>
    </location>
</feature>
<protein>
    <recommendedName>
        <fullName evidence="3">histidine kinase</fullName>
        <ecNumber evidence="3">2.7.13.3</ecNumber>
    </recommendedName>
</protein>
<dbReference type="AlphaFoldDB" id="A0A916X8Z3"/>
<reference evidence="17" key="1">
    <citation type="journal article" date="2014" name="Int. J. Syst. Evol. Microbiol.">
        <title>Complete genome sequence of Corynebacterium casei LMG S-19264T (=DSM 44701T), isolated from a smear-ripened cheese.</title>
        <authorList>
            <consortium name="US DOE Joint Genome Institute (JGI-PGF)"/>
            <person name="Walter F."/>
            <person name="Albersmeier A."/>
            <person name="Kalinowski J."/>
            <person name="Ruckert C."/>
        </authorList>
    </citation>
    <scope>NUCLEOTIDE SEQUENCE</scope>
    <source>
        <strain evidence="17">CGMCC 1.15343</strain>
    </source>
</reference>
<keyword evidence="6" id="KW-0812">Transmembrane</keyword>
<evidence type="ECO:0000256" key="2">
    <source>
        <dbReference type="ARBA" id="ARBA00004141"/>
    </source>
</evidence>
<evidence type="ECO:0000256" key="6">
    <source>
        <dbReference type="ARBA" id="ARBA00022692"/>
    </source>
</evidence>
<feature type="domain" description="PAS" evidence="15">
    <location>
        <begin position="56"/>
        <end position="115"/>
    </location>
</feature>
<keyword evidence="9" id="KW-0067">ATP-binding</keyword>
<sequence length="556" mass="63122">MMAIEPTAEQLKAEIAELRIQLEEAKDTIEAIRTGMVDAFVVHGAEGHEIYTLKTADHTYRVWIERMMEGAITLDKDGFILYSNPRFAEMAGIALNHVVGKGLDAFLEPSSLTKLNVAMRSIGLSDYKTETNLLRPDGMQLPVLLTLTRMNLEDGTAMSIILTDLTEQKQSENLLKKNNEALEEARNQTLKLNNELEGIVAERTRDLSVSRAHFMLLSNNIPHITWTNLPNGKINFFNARWFEYTGLGFDDEPAMVWETVLHPDDAQRTKYAYIESLETGNLLEVENRYRKADGTYRWHLSRSTPLKNAAGEIQFWVGTATDIDDQRKAIEKKDEFISIASHELKTPLTSLKAYLQLIAKFDQEPIPQRIRNFIDKADNSMNKLHLLVNDLLDFSKIQAGKLDFNKSPISVNELVSLCVEHARYMYPAHQISYTPGTDYLVEGNMERLEQVVMNLINNAVKYAPNHKEIMLQATVEDAKVKVAVKDFGIGLSAEQQERIFERFYRVADSTYMASGLGMGLYISMEIIKSHQGTMGVESKIEEGSTFYFMLDLLQTD</sequence>
<dbReference type="EC" id="2.7.13.3" evidence="3"/>
<dbReference type="SUPFAM" id="SSF47384">
    <property type="entry name" value="Homodimeric domain of signal transducing histidine kinase"/>
    <property type="match status" value="1"/>
</dbReference>
<dbReference type="InterPro" id="IPR000700">
    <property type="entry name" value="PAS-assoc_C"/>
</dbReference>
<dbReference type="RefSeq" id="WP_188625101.1">
    <property type="nucleotide sequence ID" value="NZ_BMIL01000001.1"/>
</dbReference>
<comment type="subcellular location">
    <subcellularLocation>
        <location evidence="2">Membrane</location>
        <topology evidence="2">Multi-pass membrane protein</topology>
    </subcellularLocation>
</comment>
<dbReference type="FunFam" id="3.30.450.20:FF:000099">
    <property type="entry name" value="Sensory box sensor histidine kinase"/>
    <property type="match status" value="1"/>
</dbReference>
<dbReference type="InterPro" id="IPR036890">
    <property type="entry name" value="HATPase_C_sf"/>
</dbReference>
<dbReference type="InterPro" id="IPR013655">
    <property type="entry name" value="PAS_fold_3"/>
</dbReference>
<evidence type="ECO:0000256" key="4">
    <source>
        <dbReference type="ARBA" id="ARBA00022553"/>
    </source>
</evidence>
<dbReference type="PANTHER" id="PTHR42878">
    <property type="entry name" value="TWO-COMPONENT HISTIDINE KINASE"/>
    <property type="match status" value="1"/>
</dbReference>
<dbReference type="InterPro" id="IPR000014">
    <property type="entry name" value="PAS"/>
</dbReference>